<evidence type="ECO:0000313" key="2">
    <source>
        <dbReference type="EMBL" id="TNM72620.1"/>
    </source>
</evidence>
<dbReference type="OrthoDB" id="153025at2"/>
<dbReference type="PANTHER" id="PTHR43685">
    <property type="entry name" value="GLYCOSYLTRANSFERASE"/>
    <property type="match status" value="1"/>
</dbReference>
<dbReference type="EMBL" id="VDMO01000002">
    <property type="protein sequence ID" value="TNM72620.1"/>
    <property type="molecule type" value="Genomic_DNA"/>
</dbReference>
<dbReference type="PANTHER" id="PTHR43685:SF3">
    <property type="entry name" value="SLR2126 PROTEIN"/>
    <property type="match status" value="1"/>
</dbReference>
<protein>
    <submittedName>
        <fullName evidence="2">Glycosyltransferase family 2 protein</fullName>
    </submittedName>
</protein>
<dbReference type="CDD" id="cd00761">
    <property type="entry name" value="Glyco_tranf_GTA_type"/>
    <property type="match status" value="1"/>
</dbReference>
<dbReference type="GO" id="GO:0016740">
    <property type="term" value="F:transferase activity"/>
    <property type="evidence" value="ECO:0007669"/>
    <property type="project" value="UniProtKB-KW"/>
</dbReference>
<evidence type="ECO:0000259" key="1">
    <source>
        <dbReference type="Pfam" id="PF00535"/>
    </source>
</evidence>
<keyword evidence="2" id="KW-0808">Transferase</keyword>
<dbReference type="InterPro" id="IPR001173">
    <property type="entry name" value="Glyco_trans_2-like"/>
</dbReference>
<accession>A0A5C4Y9S2</accession>
<evidence type="ECO:0000313" key="3">
    <source>
        <dbReference type="Proteomes" id="UP000313988"/>
    </source>
</evidence>
<proteinExistence type="predicted"/>
<dbReference type="Pfam" id="PF00535">
    <property type="entry name" value="Glycos_transf_2"/>
    <property type="match status" value="1"/>
</dbReference>
<feature type="domain" description="Glycosyltransferase 2-like" evidence="1">
    <location>
        <begin position="9"/>
        <end position="129"/>
    </location>
</feature>
<sequence>MPAPTVKFSLIVCTLGRVAELEHLLASLASQSYTNFEVILVDQNIDGRLDSLLAAYASCFALRHLHSAPGLSRSRNLGLSYATGEIIAFPDDDCWYPDDLLAQVAEFFDDHALVGGLSGRATDGRGKNVAGRWDRQAGLLTLENVWSRAISITIFLRRAVVTRVGPFDETLGVGAGTPFGSGEETEYLIRALKAGTALFYSPRYVVYHPEPAAEYGDWAVARAMGYGLGMGRVLSMHGYGVGFVLKSLIRPLGGSLLFFLMGQEGRARFHLNVARGRWAGWRQRP</sequence>
<dbReference type="Proteomes" id="UP000313988">
    <property type="component" value="Unassembled WGS sequence"/>
</dbReference>
<reference evidence="2 3" key="1">
    <citation type="submission" date="2019-06" db="EMBL/GenBank/DDBJ databases">
        <title>Genome sequence of Deinococcus radiopugnans ATCC 19172.</title>
        <authorList>
            <person name="Maclea K.S."/>
            <person name="Maynard C.R."/>
        </authorList>
    </citation>
    <scope>NUCLEOTIDE SEQUENCE [LARGE SCALE GENOMIC DNA]</scope>
    <source>
        <strain evidence="2 3">ATCC 19172</strain>
    </source>
</reference>
<dbReference type="AlphaFoldDB" id="A0A5C4Y9S2"/>
<dbReference type="SUPFAM" id="SSF53448">
    <property type="entry name" value="Nucleotide-diphospho-sugar transferases"/>
    <property type="match status" value="1"/>
</dbReference>
<comment type="caution">
    <text evidence="2">The sequence shown here is derived from an EMBL/GenBank/DDBJ whole genome shotgun (WGS) entry which is preliminary data.</text>
</comment>
<organism evidence="2 3">
    <name type="scientific">Deinococcus radiopugnans ATCC 19172</name>
    <dbReference type="NCBI Taxonomy" id="585398"/>
    <lineage>
        <taxon>Bacteria</taxon>
        <taxon>Thermotogati</taxon>
        <taxon>Deinococcota</taxon>
        <taxon>Deinococci</taxon>
        <taxon>Deinococcales</taxon>
        <taxon>Deinococcaceae</taxon>
        <taxon>Deinococcus</taxon>
    </lineage>
</organism>
<dbReference type="InterPro" id="IPR029044">
    <property type="entry name" value="Nucleotide-diphossugar_trans"/>
</dbReference>
<gene>
    <name evidence="2" type="ORF">FHR04_01960</name>
</gene>
<name>A0A5C4Y9S2_9DEIO</name>
<dbReference type="Gene3D" id="3.90.550.10">
    <property type="entry name" value="Spore Coat Polysaccharide Biosynthesis Protein SpsA, Chain A"/>
    <property type="match status" value="1"/>
</dbReference>
<dbReference type="InterPro" id="IPR050834">
    <property type="entry name" value="Glycosyltransf_2"/>
</dbReference>